<dbReference type="InterPro" id="IPR049874">
    <property type="entry name" value="ROK_cs"/>
</dbReference>
<protein>
    <submittedName>
        <fullName evidence="1">ROK family protein</fullName>
    </submittedName>
</protein>
<dbReference type="Gene3D" id="3.30.420.40">
    <property type="match status" value="2"/>
</dbReference>
<accession>A0ABT0BI74</accession>
<name>A0ABT0BI74_9SPHN</name>
<dbReference type="PANTHER" id="PTHR18964:SF174">
    <property type="entry name" value="D-ALLOSE KINASE-RELATED"/>
    <property type="match status" value="1"/>
</dbReference>
<gene>
    <name evidence="1" type="ORF">MTR62_18940</name>
</gene>
<dbReference type="Pfam" id="PF00480">
    <property type="entry name" value="ROK"/>
    <property type="match status" value="1"/>
</dbReference>
<organism evidence="1 2">
    <name type="scientific">Novosphingobium organovorum</name>
    <dbReference type="NCBI Taxonomy" id="2930092"/>
    <lineage>
        <taxon>Bacteria</taxon>
        <taxon>Pseudomonadati</taxon>
        <taxon>Pseudomonadota</taxon>
        <taxon>Alphaproteobacteria</taxon>
        <taxon>Sphingomonadales</taxon>
        <taxon>Sphingomonadaceae</taxon>
        <taxon>Novosphingobium</taxon>
    </lineage>
</organism>
<evidence type="ECO:0000313" key="2">
    <source>
        <dbReference type="Proteomes" id="UP001162881"/>
    </source>
</evidence>
<dbReference type="PANTHER" id="PTHR18964">
    <property type="entry name" value="ROK (REPRESSOR, ORF, KINASE) FAMILY"/>
    <property type="match status" value="1"/>
</dbReference>
<proteinExistence type="predicted"/>
<dbReference type="Proteomes" id="UP001162881">
    <property type="component" value="Unassembled WGS sequence"/>
</dbReference>
<dbReference type="PROSITE" id="PS01125">
    <property type="entry name" value="ROK"/>
    <property type="match status" value="1"/>
</dbReference>
<dbReference type="EMBL" id="JALHLF010000141">
    <property type="protein sequence ID" value="MCJ2184749.1"/>
    <property type="molecule type" value="Genomic_DNA"/>
</dbReference>
<evidence type="ECO:0000313" key="1">
    <source>
        <dbReference type="EMBL" id="MCJ2184749.1"/>
    </source>
</evidence>
<dbReference type="InterPro" id="IPR000600">
    <property type="entry name" value="ROK"/>
</dbReference>
<comment type="caution">
    <text evidence="1">The sequence shown here is derived from an EMBL/GenBank/DDBJ whole genome shotgun (WGS) entry which is preliminary data.</text>
</comment>
<dbReference type="RefSeq" id="WP_244023884.1">
    <property type="nucleotide sequence ID" value="NZ_JALHLF010000141.1"/>
</dbReference>
<dbReference type="SUPFAM" id="SSF53067">
    <property type="entry name" value="Actin-like ATPase domain"/>
    <property type="match status" value="1"/>
</dbReference>
<feature type="non-terminal residue" evidence="1">
    <location>
        <position position="216"/>
    </location>
</feature>
<reference evidence="1" key="1">
    <citation type="submission" date="2022-03" db="EMBL/GenBank/DDBJ databases">
        <title>Identification of a novel bacterium isolated from mangrove sediments.</title>
        <authorList>
            <person name="Pan X."/>
        </authorList>
    </citation>
    <scope>NUCLEOTIDE SEQUENCE</scope>
    <source>
        <strain evidence="1">B1949</strain>
    </source>
</reference>
<dbReference type="InterPro" id="IPR043129">
    <property type="entry name" value="ATPase_NBD"/>
</dbReference>
<sequence length="216" mass="21621">MALRIGIDFGGTKIEAAALDLEGRVLDRMRAPTPGDYDSALATLDTLVRRLEAKLGEAASVGIGTPGSAIAGSGLMRNANAVYLNGRALQRDLEARLGRAVRLANDANCFALSEAVDGAGAGAGVVFGLIVGTGCGAGIIINGTVLGGAHGLAGELGHMPLPGPEGEELPPPPCWCGQSGCVESWISGTGFQRAYAARTGAARSAPEIVALAGAGD</sequence>
<keyword evidence="2" id="KW-1185">Reference proteome</keyword>